<organism evidence="6 7">
    <name type="scientific">Smittium angustum</name>
    <dbReference type="NCBI Taxonomy" id="133377"/>
    <lineage>
        <taxon>Eukaryota</taxon>
        <taxon>Fungi</taxon>
        <taxon>Fungi incertae sedis</taxon>
        <taxon>Zoopagomycota</taxon>
        <taxon>Kickxellomycotina</taxon>
        <taxon>Harpellomycetes</taxon>
        <taxon>Harpellales</taxon>
        <taxon>Legeriomycetaceae</taxon>
        <taxon>Smittium</taxon>
    </lineage>
</organism>
<accession>A0A2U1IW53</accession>
<keyword evidence="3" id="KW-0175">Coiled coil</keyword>
<dbReference type="InterPro" id="IPR033133">
    <property type="entry name" value="PUM-HD"/>
</dbReference>
<dbReference type="InterPro" id="IPR011989">
    <property type="entry name" value="ARM-like"/>
</dbReference>
<dbReference type="Gene3D" id="1.25.10.10">
    <property type="entry name" value="Leucine-rich Repeat Variant"/>
    <property type="match status" value="2"/>
</dbReference>
<dbReference type="GO" id="GO:0003729">
    <property type="term" value="F:mRNA binding"/>
    <property type="evidence" value="ECO:0007669"/>
    <property type="project" value="TreeGrafter"/>
</dbReference>
<dbReference type="GO" id="GO:0006417">
    <property type="term" value="P:regulation of translation"/>
    <property type="evidence" value="ECO:0007669"/>
    <property type="project" value="TreeGrafter"/>
</dbReference>
<feature type="region of interest" description="Disordered" evidence="4">
    <location>
        <begin position="1"/>
        <end position="95"/>
    </location>
</feature>
<evidence type="ECO:0000256" key="2">
    <source>
        <dbReference type="PROSITE-ProRule" id="PRU00317"/>
    </source>
</evidence>
<feature type="repeat" description="Pumilio" evidence="2">
    <location>
        <begin position="172"/>
        <end position="207"/>
    </location>
</feature>
<gene>
    <name evidence="6" type="ORF">BB558_007027</name>
</gene>
<dbReference type="PANTHER" id="PTHR13389">
    <property type="entry name" value="PUMILIO HOMOLOG 3"/>
    <property type="match status" value="1"/>
</dbReference>
<protein>
    <recommendedName>
        <fullName evidence="5">PUM-HD domain-containing protein</fullName>
    </recommendedName>
</protein>
<dbReference type="PROSITE" id="PS50302">
    <property type="entry name" value="PUM"/>
    <property type="match status" value="1"/>
</dbReference>
<feature type="compositionally biased region" description="Basic and acidic residues" evidence="4">
    <location>
        <begin position="82"/>
        <end position="95"/>
    </location>
</feature>
<feature type="compositionally biased region" description="Basic residues" evidence="4">
    <location>
        <begin position="1"/>
        <end position="11"/>
    </location>
</feature>
<dbReference type="GO" id="GO:0005730">
    <property type="term" value="C:nucleolus"/>
    <property type="evidence" value="ECO:0007669"/>
    <property type="project" value="TreeGrafter"/>
</dbReference>
<feature type="compositionally biased region" description="Acidic residues" evidence="4">
    <location>
        <begin position="36"/>
        <end position="64"/>
    </location>
</feature>
<dbReference type="AlphaFoldDB" id="A0A2U1IW53"/>
<dbReference type="InterPro" id="IPR040059">
    <property type="entry name" value="PUM3"/>
</dbReference>
<evidence type="ECO:0000256" key="3">
    <source>
        <dbReference type="SAM" id="Coils"/>
    </source>
</evidence>
<reference evidence="6 7" key="1">
    <citation type="journal article" date="2018" name="MBio">
        <title>Comparative Genomics Reveals the Core Gene Toolbox for the Fungus-Insect Symbiosis.</title>
        <authorList>
            <person name="Wang Y."/>
            <person name="Stata M."/>
            <person name="Wang W."/>
            <person name="Stajich J.E."/>
            <person name="White M.M."/>
            <person name="Moncalvo J.M."/>
        </authorList>
    </citation>
    <scope>NUCLEOTIDE SEQUENCE [LARGE SCALE GENOMIC DNA]</scope>
    <source>
        <strain evidence="6 7">AUS-126-30</strain>
    </source>
</reference>
<dbReference type="PANTHER" id="PTHR13389:SF0">
    <property type="entry name" value="PUMILIO HOMOLOG 3"/>
    <property type="match status" value="1"/>
</dbReference>
<feature type="domain" description="PUM-HD" evidence="5">
    <location>
        <begin position="111"/>
        <end position="460"/>
    </location>
</feature>
<dbReference type="SMART" id="SM00025">
    <property type="entry name" value="Pumilio"/>
    <property type="match status" value="5"/>
</dbReference>
<dbReference type="SUPFAM" id="SSF48371">
    <property type="entry name" value="ARM repeat"/>
    <property type="match status" value="1"/>
</dbReference>
<sequence length="583" mass="66744">MAISTKKRKAPAQKQTQLKPKKSSVTVETPVKDNDSDSELESDSESSSETELIDQESPDETIENAEEKVNAKPTKYLNTQASKDKNKEQKELKDKRKALKPDYELIRELKRKWELMRRRDNPMEKRQEAVKEALDMIKGKIKEVTFKHDCSRIIQSVLKVGDLKQRNLVAEELKDSFLELSTKKYGKYIVIRILRYCPSYREKVISSFYGNVQKMIRLKESAVVLEEIYTSWANSEQQSSLIQEFYGNEYAIFKNSSKSKKISDIIANSPEKKATVLSNLKKVIHSLLNKETVQKSIVHKCILDYLTYADFNEAQELSSLLKENIVEILHTKDGAKAGMLCFFYATPKDRKSILKTFKEYMHKICCEEYGHWVLLAALESVDDTVLMGKTVIQDLSAMIDKLANDKFGRRVLLHILCGREKQTAVESLCSVLKNLNDEQTPKTNKKSTGYQKLDESYILMDKTSCRVFTSIVKSDYKQKLEEVGQNSPSLGNLVLDSILNVPDLLPRLAVSGVFLVVDLLESPLTKERTKKELGNIHKQLASLKELKIDEEGHEKKKRKVEEKSEKAVKLSVNDIIMKLLVKN</sequence>
<proteinExistence type="predicted"/>
<evidence type="ECO:0000313" key="6">
    <source>
        <dbReference type="EMBL" id="PVZ97041.1"/>
    </source>
</evidence>
<dbReference type="InterPro" id="IPR001313">
    <property type="entry name" value="Pumilio_RNA-bd_rpt"/>
</dbReference>
<dbReference type="PROSITE" id="PS50303">
    <property type="entry name" value="PUM_HD"/>
    <property type="match status" value="1"/>
</dbReference>
<comment type="caution">
    <text evidence="6">The sequence shown here is derived from an EMBL/GenBank/DDBJ whole genome shotgun (WGS) entry which is preliminary data.</text>
</comment>
<feature type="coiled-coil region" evidence="3">
    <location>
        <begin position="526"/>
        <end position="563"/>
    </location>
</feature>
<dbReference type="EMBL" id="MBFU01001021">
    <property type="protein sequence ID" value="PVZ97041.1"/>
    <property type="molecule type" value="Genomic_DNA"/>
</dbReference>
<evidence type="ECO:0000313" key="7">
    <source>
        <dbReference type="Proteomes" id="UP000245591"/>
    </source>
</evidence>
<keyword evidence="7" id="KW-1185">Reference proteome</keyword>
<dbReference type="Proteomes" id="UP000245591">
    <property type="component" value="Unassembled WGS sequence"/>
</dbReference>
<feature type="compositionally biased region" description="Polar residues" evidence="4">
    <location>
        <begin position="13"/>
        <end position="27"/>
    </location>
</feature>
<dbReference type="InterPro" id="IPR016024">
    <property type="entry name" value="ARM-type_fold"/>
</dbReference>
<evidence type="ECO:0000259" key="5">
    <source>
        <dbReference type="PROSITE" id="PS50303"/>
    </source>
</evidence>
<name>A0A2U1IW53_SMIAN</name>
<keyword evidence="1" id="KW-0677">Repeat</keyword>
<evidence type="ECO:0000256" key="1">
    <source>
        <dbReference type="ARBA" id="ARBA00022737"/>
    </source>
</evidence>
<evidence type="ECO:0000256" key="4">
    <source>
        <dbReference type="SAM" id="MobiDB-lite"/>
    </source>
</evidence>